<gene>
    <name evidence="4" type="ORF">OXX778_LOCUS4164</name>
</gene>
<dbReference type="PANTHER" id="PTHR11161:SF12">
    <property type="entry name" value="ACYLTRANSFERASE 3 DOMAIN-CONTAINING PROTEIN-RELATED"/>
    <property type="match status" value="1"/>
</dbReference>
<dbReference type="SMART" id="SM00703">
    <property type="entry name" value="NRF"/>
    <property type="match status" value="1"/>
</dbReference>
<evidence type="ECO:0000256" key="1">
    <source>
        <dbReference type="SAM" id="Phobius"/>
    </source>
</evidence>
<keyword evidence="1" id="KW-0472">Membrane</keyword>
<dbReference type="InterPro" id="IPR006621">
    <property type="entry name" value="Nose-resist-to-fluoxetine_N"/>
</dbReference>
<keyword evidence="1" id="KW-1133">Transmembrane helix</keyword>
<dbReference type="Pfam" id="PF20146">
    <property type="entry name" value="NRF"/>
    <property type="match status" value="1"/>
</dbReference>
<keyword evidence="1" id="KW-0812">Transmembrane</keyword>
<dbReference type="OrthoDB" id="207378at2759"/>
<dbReference type="AlphaFoldDB" id="A0A813PIK6"/>
<feature type="transmembrane region" description="Helical" evidence="1">
    <location>
        <begin position="501"/>
        <end position="524"/>
    </location>
</feature>
<sequence length="821" mass="93896">MNIKLIALLLISFCVHQCKAQEEEDNNDPKPLLSLNVQLSEEAYQNLSSAVYIGQFVNFILTGNYSGYTEPDTSLYENDLDKMLDAGLLILLNVFEQDPPDNYEEIFKDLVSIKEDLRDKGTAGVKYGRVAKYLTSSNFQKAALFYLALNQDKYAARYDKYLVDELLGGLTGACKAHTKLWFDEIVKGRLWALQMFDSMAKLPPGVLDANINWVGSFKLCTTVYNDTIVPPMKGKYCRASIGFPIDQLAGDLPIDDSIGLTYGLCISQLCDRKQVSSIVSNSLKLMSVFKSASVKDVECVEEEPISNSSIVYITLLSILVLWVAIATLIDILLRVLDFLNGGNTKIVEDSQEVIDSKAQIAGSNVVTKRRTVAQAKKHNKLVQFVIDCSFYTNTEKFFRTDNGGKITCLNGIRLFSMLWIIWGHTYNYIIDRKRFFLVDNIRTMQEFNEDVEAQLIINGMFGVDSFFLMSAFLLTTGFLAKLEKKKRLTPFEWAYYYIHRYWRLAPPFLITIVIYVQVLPYVGFGPLWNQNKFPSNYEDCYTYWWAYVLFINNFVPNGKGTSCMGYLWYIPNDYQFYALSPIFLILLYKYPKAGKVLLGSCLLASLSVLAFLTANVYISRKKEIALVLIDMWEDVYIKPYCRASPWIVGIFLGYLFFKLQNRKIKLQPIVVALGWVLCFVLIGTAIFGGYTNHSKNGRRMFTFEYAAFFSLTRFTWPLAISWIIFACHNGYGGVINTILSRKAYLPLTRLSYCAYLIHPVLMNVYNYMQEQLFHATHLTLIYMAIAHIAVTLILAFFYTLIFELPFNALDKLVYTPPKSKE</sequence>
<protein>
    <recommendedName>
        <fullName evidence="3">Nose resistant-to-fluoxetine protein N-terminal domain-containing protein</fullName>
    </recommendedName>
</protein>
<dbReference type="PANTHER" id="PTHR11161">
    <property type="entry name" value="O-ACYLTRANSFERASE"/>
    <property type="match status" value="1"/>
</dbReference>
<feature type="domain" description="Nose resistant-to-fluoxetine protein N-terminal" evidence="3">
    <location>
        <begin position="171"/>
        <end position="298"/>
    </location>
</feature>
<organism evidence="4 5">
    <name type="scientific">Brachionus calyciflorus</name>
    <dbReference type="NCBI Taxonomy" id="104777"/>
    <lineage>
        <taxon>Eukaryota</taxon>
        <taxon>Metazoa</taxon>
        <taxon>Spiralia</taxon>
        <taxon>Gnathifera</taxon>
        <taxon>Rotifera</taxon>
        <taxon>Eurotatoria</taxon>
        <taxon>Monogononta</taxon>
        <taxon>Pseudotrocha</taxon>
        <taxon>Ploima</taxon>
        <taxon>Brachionidae</taxon>
        <taxon>Brachionus</taxon>
    </lineage>
</organism>
<keyword evidence="2" id="KW-0732">Signal</keyword>
<feature type="transmembrane region" description="Helical" evidence="1">
    <location>
        <begin position="637"/>
        <end position="657"/>
    </location>
</feature>
<feature type="transmembrane region" description="Helical" evidence="1">
    <location>
        <begin position="669"/>
        <end position="690"/>
    </location>
</feature>
<dbReference type="InterPro" id="IPR052728">
    <property type="entry name" value="O2_lipid_transport_reg"/>
</dbReference>
<dbReference type="Proteomes" id="UP000663879">
    <property type="component" value="Unassembled WGS sequence"/>
</dbReference>
<accession>A0A813PIK6</accession>
<dbReference type="Pfam" id="PF01757">
    <property type="entry name" value="Acyl_transf_3"/>
    <property type="match status" value="1"/>
</dbReference>
<evidence type="ECO:0000313" key="4">
    <source>
        <dbReference type="EMBL" id="CAF0755779.1"/>
    </source>
</evidence>
<feature type="transmembrane region" description="Helical" evidence="1">
    <location>
        <begin position="780"/>
        <end position="801"/>
    </location>
</feature>
<proteinExistence type="predicted"/>
<feature type="transmembrane region" description="Helical" evidence="1">
    <location>
        <begin position="310"/>
        <end position="333"/>
    </location>
</feature>
<comment type="caution">
    <text evidence="4">The sequence shown here is derived from an EMBL/GenBank/DDBJ whole genome shotgun (WGS) entry which is preliminary data.</text>
</comment>
<dbReference type="EMBL" id="CAJNOC010000398">
    <property type="protein sequence ID" value="CAF0755779.1"/>
    <property type="molecule type" value="Genomic_DNA"/>
</dbReference>
<evidence type="ECO:0000313" key="5">
    <source>
        <dbReference type="Proteomes" id="UP000663879"/>
    </source>
</evidence>
<evidence type="ECO:0000256" key="2">
    <source>
        <dbReference type="SAM" id="SignalP"/>
    </source>
</evidence>
<dbReference type="GO" id="GO:0016747">
    <property type="term" value="F:acyltransferase activity, transferring groups other than amino-acyl groups"/>
    <property type="evidence" value="ECO:0007669"/>
    <property type="project" value="InterPro"/>
</dbReference>
<keyword evidence="5" id="KW-1185">Reference proteome</keyword>
<feature type="chain" id="PRO_5032480732" description="Nose resistant-to-fluoxetine protein N-terminal domain-containing protein" evidence="2">
    <location>
        <begin position="21"/>
        <end position="821"/>
    </location>
</feature>
<feature type="transmembrane region" description="Helical" evidence="1">
    <location>
        <begin position="597"/>
        <end position="617"/>
    </location>
</feature>
<feature type="transmembrane region" description="Helical" evidence="1">
    <location>
        <begin position="455"/>
        <end position="480"/>
    </location>
</feature>
<feature type="transmembrane region" description="Helical" evidence="1">
    <location>
        <begin position="574"/>
        <end position="590"/>
    </location>
</feature>
<feature type="transmembrane region" description="Helical" evidence="1">
    <location>
        <begin position="412"/>
        <end position="430"/>
    </location>
</feature>
<name>A0A813PIK6_9BILA</name>
<reference evidence="4" key="1">
    <citation type="submission" date="2021-02" db="EMBL/GenBank/DDBJ databases">
        <authorList>
            <person name="Nowell W R."/>
        </authorList>
    </citation>
    <scope>NUCLEOTIDE SEQUENCE</scope>
    <source>
        <strain evidence="4">Ploen Becks lab</strain>
    </source>
</reference>
<feature type="signal peptide" evidence="2">
    <location>
        <begin position="1"/>
        <end position="20"/>
    </location>
</feature>
<dbReference type="InterPro" id="IPR002656">
    <property type="entry name" value="Acyl_transf_3_dom"/>
</dbReference>
<feature type="transmembrane region" description="Helical" evidence="1">
    <location>
        <begin position="750"/>
        <end position="768"/>
    </location>
</feature>
<evidence type="ECO:0000259" key="3">
    <source>
        <dbReference type="SMART" id="SM00703"/>
    </source>
</evidence>